<comment type="caution">
    <text evidence="2">The sequence shown here is derived from an EMBL/GenBank/DDBJ whole genome shotgun (WGS) entry which is preliminary data.</text>
</comment>
<dbReference type="Gene3D" id="1.10.1200.10">
    <property type="entry name" value="ACP-like"/>
    <property type="match status" value="1"/>
</dbReference>
<dbReference type="EMBL" id="JACRSN010000008">
    <property type="protein sequence ID" value="MBC8533752.1"/>
    <property type="molecule type" value="Genomic_DNA"/>
</dbReference>
<dbReference type="Proteomes" id="UP000651482">
    <property type="component" value="Unassembled WGS sequence"/>
</dbReference>
<dbReference type="InterPro" id="IPR009081">
    <property type="entry name" value="PP-bd_ACP"/>
</dbReference>
<gene>
    <name evidence="2" type="ORF">IAG03_06990</name>
</gene>
<dbReference type="InterPro" id="IPR036736">
    <property type="entry name" value="ACP-like_sf"/>
</dbReference>
<keyword evidence="3" id="KW-1185">Reference proteome</keyword>
<evidence type="ECO:0000313" key="2">
    <source>
        <dbReference type="EMBL" id="MBC8533752.1"/>
    </source>
</evidence>
<name>A0A926D9B4_9FIRM</name>
<dbReference type="Pfam" id="PF00550">
    <property type="entry name" value="PP-binding"/>
    <property type="match status" value="1"/>
</dbReference>
<proteinExistence type="predicted"/>
<protein>
    <submittedName>
        <fullName evidence="2">Acyl carrier protein</fullName>
    </submittedName>
</protein>
<organism evidence="2 3">
    <name type="scientific">Yeguia hominis</name>
    <dbReference type="NCBI Taxonomy" id="2763662"/>
    <lineage>
        <taxon>Bacteria</taxon>
        <taxon>Bacillati</taxon>
        <taxon>Bacillota</taxon>
        <taxon>Clostridia</taxon>
        <taxon>Eubacteriales</taxon>
        <taxon>Yeguiaceae</taxon>
        <taxon>Yeguia</taxon>
    </lineage>
</organism>
<evidence type="ECO:0000313" key="3">
    <source>
        <dbReference type="Proteomes" id="UP000651482"/>
    </source>
</evidence>
<feature type="domain" description="Carrier" evidence="1">
    <location>
        <begin position="1"/>
        <end position="73"/>
    </location>
</feature>
<reference evidence="2" key="1">
    <citation type="submission" date="2020-08" db="EMBL/GenBank/DDBJ databases">
        <title>Genome public.</title>
        <authorList>
            <person name="Liu C."/>
            <person name="Sun Q."/>
        </authorList>
    </citation>
    <scope>NUCLEOTIDE SEQUENCE</scope>
    <source>
        <strain evidence="2">NSJ-40</strain>
    </source>
</reference>
<dbReference type="SUPFAM" id="SSF47336">
    <property type="entry name" value="ACP-like"/>
    <property type="match status" value="1"/>
</dbReference>
<dbReference type="AlphaFoldDB" id="A0A926D9B4"/>
<evidence type="ECO:0000259" key="1">
    <source>
        <dbReference type="PROSITE" id="PS50075"/>
    </source>
</evidence>
<dbReference type="RefSeq" id="WP_249319396.1">
    <property type="nucleotide sequence ID" value="NZ_JACRSN010000008.1"/>
</dbReference>
<sequence>MERLIEILEDIHPDIDYATCTDLIDGHRLDSLSIISLVAELEDEYDITIPAVEIIPANFNSAAAILKMVERLQEDE</sequence>
<dbReference type="PROSITE" id="PS50075">
    <property type="entry name" value="CARRIER"/>
    <property type="match status" value="1"/>
</dbReference>
<accession>A0A926D9B4</accession>